<dbReference type="InterPro" id="IPR001005">
    <property type="entry name" value="SANT/Myb"/>
</dbReference>
<dbReference type="PROSITE" id="PS50090">
    <property type="entry name" value="MYB_LIKE"/>
    <property type="match status" value="1"/>
</dbReference>
<dbReference type="OrthoDB" id="640386at2759"/>
<dbReference type="PANTHER" id="PTHR45224:SF3">
    <property type="entry name" value="OS11G0506300 PROTEIN"/>
    <property type="match status" value="1"/>
</dbReference>
<comment type="caution">
    <text evidence="3">The sequence shown here is derived from an EMBL/GenBank/DDBJ whole genome shotgun (WGS) entry which is preliminary data.</text>
</comment>
<evidence type="ECO:0000259" key="2">
    <source>
        <dbReference type="PROSITE" id="PS50090"/>
    </source>
</evidence>
<organism evidence="3 4">
    <name type="scientific">Panicum virgatum</name>
    <name type="common">Blackwell switchgrass</name>
    <dbReference type="NCBI Taxonomy" id="38727"/>
    <lineage>
        <taxon>Eukaryota</taxon>
        <taxon>Viridiplantae</taxon>
        <taxon>Streptophyta</taxon>
        <taxon>Embryophyta</taxon>
        <taxon>Tracheophyta</taxon>
        <taxon>Spermatophyta</taxon>
        <taxon>Magnoliopsida</taxon>
        <taxon>Liliopsida</taxon>
        <taxon>Poales</taxon>
        <taxon>Poaceae</taxon>
        <taxon>PACMAD clade</taxon>
        <taxon>Panicoideae</taxon>
        <taxon>Panicodae</taxon>
        <taxon>Paniceae</taxon>
        <taxon>Panicinae</taxon>
        <taxon>Panicum</taxon>
        <taxon>Panicum sect. Hiantes</taxon>
    </lineage>
</organism>
<feature type="compositionally biased region" description="Polar residues" evidence="1">
    <location>
        <begin position="1"/>
        <end position="22"/>
    </location>
</feature>
<protein>
    <recommendedName>
        <fullName evidence="2">Myb-like domain-containing protein</fullName>
    </recommendedName>
</protein>
<name>A0A8T0W2F3_PANVG</name>
<evidence type="ECO:0000313" key="4">
    <source>
        <dbReference type="Proteomes" id="UP000823388"/>
    </source>
</evidence>
<sequence>MNFSSSPTLMSSTMASHPSRTQPGIHADPRDWDNDPVPPGGFMKMFENQSENSHLVGRTSHGAPPVEELAPTPPARGNQNMDKEQSGRIDKRILWTQDEDLRVMNAWLKNSVDSVSGNHKRNEQYWGDVARTYNVTTPSHRRRNLKQVKDRWHKVNRWTDLFHCAWLKARRLNTSGWNDQMWIDEAHKWYVSDNEELKLGHFVLMNVWYAVRNEPKWVTYNDNLRNARKRKGSDHVAEEDREEADPFDVTVKPRPMGTKAAKKAAHEVKVHSMSSSTEDADVTILKEAQANRLKVLEVQQELSTERLESSKIAHLAAKEHKEAKLAEKEAKTLEVKAKMMETYNCLLAKDVGLMNAEEKDDHVATLKYLKKSIFPDMY</sequence>
<dbReference type="Proteomes" id="UP000823388">
    <property type="component" value="Chromosome 2K"/>
</dbReference>
<evidence type="ECO:0000256" key="1">
    <source>
        <dbReference type="SAM" id="MobiDB-lite"/>
    </source>
</evidence>
<proteinExistence type="predicted"/>
<accession>A0A8T0W2F3</accession>
<reference evidence="3" key="1">
    <citation type="submission" date="2020-05" db="EMBL/GenBank/DDBJ databases">
        <title>WGS assembly of Panicum virgatum.</title>
        <authorList>
            <person name="Lovell J.T."/>
            <person name="Jenkins J."/>
            <person name="Shu S."/>
            <person name="Juenger T.E."/>
            <person name="Schmutz J."/>
        </authorList>
    </citation>
    <scope>NUCLEOTIDE SEQUENCE</scope>
    <source>
        <strain evidence="3">AP13</strain>
    </source>
</reference>
<evidence type="ECO:0000313" key="3">
    <source>
        <dbReference type="EMBL" id="KAG2640126.1"/>
    </source>
</evidence>
<feature type="domain" description="Myb-like" evidence="2">
    <location>
        <begin position="95"/>
        <end position="156"/>
    </location>
</feature>
<gene>
    <name evidence="3" type="ORF">PVAP13_2KG071600</name>
</gene>
<keyword evidence="4" id="KW-1185">Reference proteome</keyword>
<dbReference type="EMBL" id="CM029039">
    <property type="protein sequence ID" value="KAG2640126.1"/>
    <property type="molecule type" value="Genomic_DNA"/>
</dbReference>
<feature type="region of interest" description="Disordered" evidence="1">
    <location>
        <begin position="1"/>
        <end position="41"/>
    </location>
</feature>
<dbReference type="AlphaFoldDB" id="A0A8T0W2F3"/>
<feature type="region of interest" description="Disordered" evidence="1">
    <location>
        <begin position="53"/>
        <end position="86"/>
    </location>
</feature>
<dbReference type="PANTHER" id="PTHR45224">
    <property type="entry name" value="OS01G0527900 PROTEIN-RELATED"/>
    <property type="match status" value="1"/>
</dbReference>